<accession>A0ABU9TX66</accession>
<sequence>MNDKDTKILKVVGALTVASLIGYQTLSSSFDKNAAISDLKEMDLKEVALKASMKGNSLRSTRNTTILDEVEVCLSEMTKIPNYRFGEEVNWEVVSFIGDNTIHNISYAELSSGEIALGAEYILTNVEAGESTNLGGGRGLSSECLGEIFKKF</sequence>
<name>A0ABU9TX66_9GAMM</name>
<keyword evidence="2" id="KW-1185">Reference proteome</keyword>
<comment type="caution">
    <text evidence="1">The sequence shown here is derived from an EMBL/GenBank/DDBJ whole genome shotgun (WGS) entry which is preliminary data.</text>
</comment>
<organism evidence="1 2">
    <name type="scientific">Pseudoalteromonas neustonica</name>
    <dbReference type="NCBI Taxonomy" id="1840331"/>
    <lineage>
        <taxon>Bacteria</taxon>
        <taxon>Pseudomonadati</taxon>
        <taxon>Pseudomonadota</taxon>
        <taxon>Gammaproteobacteria</taxon>
        <taxon>Alteromonadales</taxon>
        <taxon>Pseudoalteromonadaceae</taxon>
        <taxon>Pseudoalteromonas</taxon>
    </lineage>
</organism>
<dbReference type="EMBL" id="JBBMQU010000002">
    <property type="protein sequence ID" value="MEM5549374.1"/>
    <property type="molecule type" value="Genomic_DNA"/>
</dbReference>
<evidence type="ECO:0000313" key="2">
    <source>
        <dbReference type="Proteomes" id="UP001388366"/>
    </source>
</evidence>
<dbReference type="Proteomes" id="UP001388366">
    <property type="component" value="Unassembled WGS sequence"/>
</dbReference>
<proteinExistence type="predicted"/>
<reference evidence="1 2" key="1">
    <citation type="submission" date="2024-03" db="EMBL/GenBank/DDBJ databases">
        <title>Community enrichment and isolation of bacterial strains for fucoidan degradation.</title>
        <authorList>
            <person name="Sichert A."/>
        </authorList>
    </citation>
    <scope>NUCLEOTIDE SEQUENCE [LARGE SCALE GENOMIC DNA]</scope>
    <source>
        <strain evidence="1 2">AS81</strain>
    </source>
</reference>
<gene>
    <name evidence="1" type="ORF">WNY63_01330</name>
</gene>
<dbReference type="RefSeq" id="WP_342883122.1">
    <property type="nucleotide sequence ID" value="NZ_JBBMQU010000002.1"/>
</dbReference>
<evidence type="ECO:0000313" key="1">
    <source>
        <dbReference type="EMBL" id="MEM5549374.1"/>
    </source>
</evidence>
<protein>
    <submittedName>
        <fullName evidence="1">Uncharacterized protein</fullName>
    </submittedName>
</protein>